<feature type="domain" description="PCI" evidence="10">
    <location>
        <begin position="1"/>
        <end position="175"/>
    </location>
</feature>
<evidence type="ECO:0000256" key="6">
    <source>
        <dbReference type="ARBA" id="ARBA00023289"/>
    </source>
</evidence>
<dbReference type="PROSITE" id="PS51419">
    <property type="entry name" value="RAB"/>
    <property type="match status" value="1"/>
</dbReference>
<dbReference type="Pfam" id="PF00071">
    <property type="entry name" value="Ras"/>
    <property type="match status" value="1"/>
</dbReference>
<keyword evidence="8" id="KW-0175">Coiled coil</keyword>
<evidence type="ECO:0000256" key="4">
    <source>
        <dbReference type="ARBA" id="ARBA00023136"/>
    </source>
</evidence>
<gene>
    <name evidence="11" type="primary">RAB11A</name>
    <name evidence="11" type="ORF">FOL47_004566</name>
</gene>
<dbReference type="PROSITE" id="PS51421">
    <property type="entry name" value="RAS"/>
    <property type="match status" value="1"/>
</dbReference>
<feature type="compositionally biased region" description="Basic and acidic residues" evidence="9">
    <location>
        <begin position="1235"/>
        <end position="1251"/>
    </location>
</feature>
<evidence type="ECO:0000256" key="1">
    <source>
        <dbReference type="ARBA" id="ARBA00006270"/>
    </source>
</evidence>
<keyword evidence="3" id="KW-0342">GTP-binding</keyword>
<evidence type="ECO:0000256" key="3">
    <source>
        <dbReference type="ARBA" id="ARBA00023134"/>
    </source>
</evidence>
<dbReference type="SMART" id="SM00174">
    <property type="entry name" value="RHO"/>
    <property type="match status" value="1"/>
</dbReference>
<evidence type="ECO:0000313" key="11">
    <source>
        <dbReference type="EMBL" id="KAF4676863.1"/>
    </source>
</evidence>
<dbReference type="SMART" id="SM00177">
    <property type="entry name" value="ARF"/>
    <property type="match status" value="1"/>
</dbReference>
<protein>
    <submittedName>
        <fullName evidence="11">Ras- protein Rab-11A</fullName>
    </submittedName>
</protein>
<dbReference type="CDD" id="cd01868">
    <property type="entry name" value="Rab11_like"/>
    <property type="match status" value="1"/>
</dbReference>
<feature type="compositionally biased region" description="Polar residues" evidence="9">
    <location>
        <begin position="1459"/>
        <end position="1470"/>
    </location>
</feature>
<proteinExistence type="inferred from homology"/>
<dbReference type="PROSITE" id="PS51420">
    <property type="entry name" value="RHO"/>
    <property type="match status" value="1"/>
</dbReference>
<dbReference type="Pfam" id="PF22061">
    <property type="entry name" value="CSN7_HB_subdom"/>
    <property type="match status" value="1"/>
</dbReference>
<dbReference type="SMART" id="SM00088">
    <property type="entry name" value="PINT"/>
    <property type="match status" value="1"/>
</dbReference>
<dbReference type="SUPFAM" id="SSF52540">
    <property type="entry name" value="P-loop containing nucleoside triphosphate hydrolases"/>
    <property type="match status" value="1"/>
</dbReference>
<dbReference type="InterPro" id="IPR011990">
    <property type="entry name" value="TPR-like_helical_dom_sf"/>
</dbReference>
<dbReference type="InterPro" id="IPR001806">
    <property type="entry name" value="Small_GTPase"/>
</dbReference>
<feature type="region of interest" description="Disordered" evidence="9">
    <location>
        <begin position="1168"/>
        <end position="1197"/>
    </location>
</feature>
<evidence type="ECO:0000256" key="7">
    <source>
        <dbReference type="ARBA" id="ARBA00037868"/>
    </source>
</evidence>
<dbReference type="GO" id="GO:0003924">
    <property type="term" value="F:GTPase activity"/>
    <property type="evidence" value="ECO:0007669"/>
    <property type="project" value="InterPro"/>
</dbReference>
<dbReference type="InterPro" id="IPR000717">
    <property type="entry name" value="PCI_dom"/>
</dbReference>
<dbReference type="GO" id="GO:0012505">
    <property type="term" value="C:endomembrane system"/>
    <property type="evidence" value="ECO:0007669"/>
    <property type="project" value="UniProtKB-SubCell"/>
</dbReference>
<dbReference type="InterPro" id="IPR050209">
    <property type="entry name" value="Rab_GTPases_membrane_traffic"/>
</dbReference>
<dbReference type="Pfam" id="PF01399">
    <property type="entry name" value="PCI"/>
    <property type="match status" value="1"/>
</dbReference>
<dbReference type="SMART" id="SM00176">
    <property type="entry name" value="RAN"/>
    <property type="match status" value="1"/>
</dbReference>
<accession>A0A7J6MZ29</accession>
<keyword evidence="6" id="KW-0636">Prenylation</keyword>
<comment type="caution">
    <text evidence="11">The sequence shown here is derived from an EMBL/GenBank/DDBJ whole genome shotgun (WGS) entry which is preliminary data.</text>
</comment>
<dbReference type="InterPro" id="IPR027417">
    <property type="entry name" value="P-loop_NTPase"/>
</dbReference>
<organism evidence="11 12">
    <name type="scientific">Perkinsus chesapeaki</name>
    <name type="common">Clam parasite</name>
    <name type="synonym">Perkinsus andrewsi</name>
    <dbReference type="NCBI Taxonomy" id="330153"/>
    <lineage>
        <taxon>Eukaryota</taxon>
        <taxon>Sar</taxon>
        <taxon>Alveolata</taxon>
        <taxon>Perkinsozoa</taxon>
        <taxon>Perkinsea</taxon>
        <taxon>Perkinsida</taxon>
        <taxon>Perkinsidae</taxon>
        <taxon>Perkinsus</taxon>
    </lineage>
</organism>
<evidence type="ECO:0000256" key="5">
    <source>
        <dbReference type="ARBA" id="ARBA00023288"/>
    </source>
</evidence>
<reference evidence="11 12" key="1">
    <citation type="submission" date="2020-04" db="EMBL/GenBank/DDBJ databases">
        <title>Perkinsus chesapeaki whole genome sequence.</title>
        <authorList>
            <person name="Bogema D.R."/>
        </authorList>
    </citation>
    <scope>NUCLEOTIDE SEQUENCE [LARGE SCALE GENOMIC DNA]</scope>
    <source>
        <strain evidence="11">ATCC PRA-425</strain>
    </source>
</reference>
<dbReference type="SUPFAM" id="SSF48452">
    <property type="entry name" value="TPR-like"/>
    <property type="match status" value="1"/>
</dbReference>
<keyword evidence="5" id="KW-0449">Lipoprotein</keyword>
<dbReference type="OrthoDB" id="10347053at2759"/>
<evidence type="ECO:0000259" key="10">
    <source>
        <dbReference type="PROSITE" id="PS50250"/>
    </source>
</evidence>
<name>A0A7J6MZ29_PERCH</name>
<dbReference type="PANTHER" id="PTHR47979">
    <property type="entry name" value="DRAB11-RELATED"/>
    <property type="match status" value="1"/>
</dbReference>
<feature type="region of interest" description="Disordered" evidence="9">
    <location>
        <begin position="1222"/>
        <end position="1282"/>
    </location>
</feature>
<sequence length="1470" mass="163841">MESSSSTVLSSSSSSSPASALDSFIILASSTTGQATVRLIQEVISHKSIYVFGELLDVPNIKELSDSNDHTAKGWYNMLELFAYGGTIKDYNNRDTTALPSLNPIQYRKLQLLTLQTLASKSPNSELLYATVIESLCLSNNKDVEEAVIEAMDAGILDCTLDPMNSVIRIKWVDGRDIRLDNMGGIIDTLKGFLYKSKGVALDIGDPNRVESDDDMITKLSTLTKRLDTLRHSMDEYKALVDQANALGNKIDDYTPLQPIEYIVLLNYTVDAINMDVSVLLIDPVNDGWLIKARSEYIIKIRRPPDLKRLLPIKGLSVYDDRGTLIPLQGNVSEYIIAPKTPYSTLYIYPQCDEHATGFVVGGQELPLGAAYTGGQQQCSDVKEGERMLISCYYRDKKYTNGNMWESIPVMVTIYKTYTMVNDRDIIITLQDEEGGECSSRHPTSNLPVNGSFYCKALRDVIHFTLITRLTEGLIGRILYDNKERDGIDIISDVPTEDEDTCRCILMQQYFHICVILDEITTLRLLVSMESALHTTKEDRIELIEDGKVVSTIILDEVSDDITVPDQTPSTTTTKTTGTAVASDEDYDYLFKVVLIGDSGVGKSNILSRFTRGEFNLESRSTIGVEFATKSVRIGDKVIKAQIWDTAGQERYRAITSAYYRGAVGALLVYDISKRSSFENAERWLKELREHADSDIVVMLVGNKSDLSHLRAVDTDEAKKFCEDNDLLFIETSALEATNVEKAFMEILEDIYKVNSSKPTAATTDAAAAASLADQQRMRVQYLTAAADNLIDNEDDNVATEHHSYLYSLKHLNLAGVLSKLGRHEEAFGHASKAITILTTTQSHSSSLSYHSSITNYSTTQLSTCFNGDVAADVLWVKAAAYDILASELSHLGQVKDAVRAHLQAYEFAVAAASSAGAAGPNAHDTPAVRSYRHRYLMATLKVPEQHQQQSTQGEGGGLYSHSRGSMLQRQDQEEQEEALYEEDKALVIRNRAFDGYTVEAYDKGDGVLLKAYQQHQHKSTPCGYALITDGDLADLMTHYHHHHGHQTASSSSSHTTTRDFLRALCSRPSTAAARVPLPQRLQAAAAAVTRSSTHRGNRSSSSDWGSSFTGEDIRHRSYIHDYGILYSHNSEGVEDVDRRRSHCSHQTPTVPKSPACYHRRGMAYRNGECGEIQRPSVPRVSPPKGRPQRPPGGRRLVQGVVGVQRTSRLIVPTTRDIATITPTTTTTGVGNGRQGKEIDSGWRKEEDMDHRRRWPQSARRPASARNSHFRPPSTDATLDHPSEQQIDRYWRFLVGGENYDRLLRHHLMKPRPISSKSRKHRREYQPTTVEPGFVYDDPTGDTLIDSVEEILEEDPEGLEEEALFTEEDLILENSEDILLYPPPPVDEYDINRSQQSDAIFEHATDWEEGTFVEESPDQHLPNEHIDVTIHSPSSMAREPRPSSPPARRPSAGWGIDKPSSTSPIKGQFK</sequence>
<dbReference type="PRINTS" id="PR00449">
    <property type="entry name" value="RASTRNSFRMNG"/>
</dbReference>
<feature type="region of interest" description="Disordered" evidence="9">
    <location>
        <begin position="1414"/>
        <end position="1470"/>
    </location>
</feature>
<dbReference type="SMART" id="SM00175">
    <property type="entry name" value="RAB"/>
    <property type="match status" value="1"/>
</dbReference>
<feature type="region of interest" description="Disordered" evidence="9">
    <location>
        <begin position="944"/>
        <end position="979"/>
    </location>
</feature>
<dbReference type="FunFam" id="3.40.50.300:FF:000067">
    <property type="entry name" value="ras-related protein RABA1f"/>
    <property type="match status" value="1"/>
</dbReference>
<keyword evidence="12" id="KW-1185">Reference proteome</keyword>
<comment type="subcellular location">
    <subcellularLocation>
        <location evidence="7">Endomembrane system</location>
        <topology evidence="7">Lipid-anchor</topology>
    </subcellularLocation>
</comment>
<dbReference type="GO" id="GO:0005525">
    <property type="term" value="F:GTP binding"/>
    <property type="evidence" value="ECO:0007669"/>
    <property type="project" value="UniProtKB-KW"/>
</dbReference>
<feature type="compositionally biased region" description="Basic and acidic residues" evidence="9">
    <location>
        <begin position="1417"/>
        <end position="1428"/>
    </location>
</feature>
<evidence type="ECO:0000256" key="8">
    <source>
        <dbReference type="SAM" id="Coils"/>
    </source>
</evidence>
<dbReference type="InterPro" id="IPR005225">
    <property type="entry name" value="Small_GTP-bd"/>
</dbReference>
<dbReference type="SMART" id="SM00173">
    <property type="entry name" value="RAS"/>
    <property type="match status" value="1"/>
</dbReference>
<dbReference type="Gene3D" id="3.40.50.300">
    <property type="entry name" value="P-loop containing nucleotide triphosphate hydrolases"/>
    <property type="match status" value="1"/>
</dbReference>
<evidence type="ECO:0000313" key="12">
    <source>
        <dbReference type="Proteomes" id="UP000591131"/>
    </source>
</evidence>
<evidence type="ECO:0000256" key="9">
    <source>
        <dbReference type="SAM" id="MobiDB-lite"/>
    </source>
</evidence>
<dbReference type="Proteomes" id="UP000591131">
    <property type="component" value="Unassembled WGS sequence"/>
</dbReference>
<feature type="coiled-coil region" evidence="8">
    <location>
        <begin position="220"/>
        <end position="247"/>
    </location>
</feature>
<dbReference type="EMBL" id="JAAPAO010000026">
    <property type="protein sequence ID" value="KAF4676863.1"/>
    <property type="molecule type" value="Genomic_DNA"/>
</dbReference>
<keyword evidence="2" id="KW-0547">Nucleotide-binding</keyword>
<feature type="region of interest" description="Disordered" evidence="9">
    <location>
        <begin position="1315"/>
        <end position="1340"/>
    </location>
</feature>
<dbReference type="PROSITE" id="PS50250">
    <property type="entry name" value="PCI"/>
    <property type="match status" value="1"/>
</dbReference>
<evidence type="ECO:0000256" key="2">
    <source>
        <dbReference type="ARBA" id="ARBA00022741"/>
    </source>
</evidence>
<comment type="similarity">
    <text evidence="1">Belongs to the small GTPase superfamily. Rab family.</text>
</comment>
<feature type="compositionally biased region" description="Pro residues" evidence="9">
    <location>
        <begin position="1181"/>
        <end position="1191"/>
    </location>
</feature>
<keyword evidence="4" id="KW-0472">Membrane</keyword>
<dbReference type="NCBIfam" id="TIGR00231">
    <property type="entry name" value="small_GTP"/>
    <property type="match status" value="1"/>
</dbReference>